<dbReference type="Proteomes" id="UP000008370">
    <property type="component" value="Unassembled WGS sequence"/>
</dbReference>
<evidence type="ECO:0000313" key="2">
    <source>
        <dbReference type="Proteomes" id="UP000008370"/>
    </source>
</evidence>
<dbReference type="HOGENOM" id="CLU_2292662_0_0_1"/>
<proteinExistence type="predicted"/>
<dbReference type="KEGG" id="pco:PHACADRAFT_256978"/>
<reference evidence="1 2" key="1">
    <citation type="journal article" date="2012" name="BMC Genomics">
        <title>Comparative genomics of the white-rot fungi, Phanerochaete carnosa and P. chrysosporium, to elucidate the genetic basis of the distinct wood types they colonize.</title>
        <authorList>
            <person name="Suzuki H."/>
            <person name="MacDonald J."/>
            <person name="Syed K."/>
            <person name="Salamov A."/>
            <person name="Hori C."/>
            <person name="Aerts A."/>
            <person name="Henrissat B."/>
            <person name="Wiebenga A."/>
            <person name="vanKuyk P.A."/>
            <person name="Barry K."/>
            <person name="Lindquist E."/>
            <person name="LaButti K."/>
            <person name="Lapidus A."/>
            <person name="Lucas S."/>
            <person name="Coutinho P."/>
            <person name="Gong Y."/>
            <person name="Samejima M."/>
            <person name="Mahadevan R."/>
            <person name="Abou-Zaid M."/>
            <person name="de Vries R.P."/>
            <person name="Igarashi K."/>
            <person name="Yadav J.S."/>
            <person name="Grigoriev I.V."/>
            <person name="Master E.R."/>
        </authorList>
    </citation>
    <scope>NUCLEOTIDE SEQUENCE [LARGE SCALE GENOMIC DNA]</scope>
    <source>
        <strain evidence="1 2">HHB-10118-sp</strain>
    </source>
</reference>
<keyword evidence="2" id="KW-1185">Reference proteome</keyword>
<accession>K5WAI5</accession>
<dbReference type="InParanoid" id="K5WAI5"/>
<dbReference type="GeneID" id="18916713"/>
<dbReference type="AlphaFoldDB" id="K5WAI5"/>
<dbReference type="RefSeq" id="XP_007396288.1">
    <property type="nucleotide sequence ID" value="XM_007396226.1"/>
</dbReference>
<dbReference type="EMBL" id="JH930472">
    <property type="protein sequence ID" value="EKM55984.1"/>
    <property type="molecule type" value="Genomic_DNA"/>
</dbReference>
<sequence length="101" mass="11481">MAYEKVTVICIVQHVEGEGCEQLWMKIVVQEAGEALQQLRCDEPLGKRLAKFDRERFENARNLVEAAIDDVASFDTILLKDIKLQVRLSSLKTRLSHLAVV</sequence>
<name>K5WAI5_PHACS</name>
<organism evidence="1 2">
    <name type="scientific">Phanerochaete carnosa (strain HHB-10118-sp)</name>
    <name type="common">White-rot fungus</name>
    <name type="synonym">Peniophora carnosa</name>
    <dbReference type="NCBI Taxonomy" id="650164"/>
    <lineage>
        <taxon>Eukaryota</taxon>
        <taxon>Fungi</taxon>
        <taxon>Dikarya</taxon>
        <taxon>Basidiomycota</taxon>
        <taxon>Agaricomycotina</taxon>
        <taxon>Agaricomycetes</taxon>
        <taxon>Polyporales</taxon>
        <taxon>Phanerochaetaceae</taxon>
        <taxon>Phanerochaete</taxon>
    </lineage>
</organism>
<gene>
    <name evidence="1" type="ORF">PHACADRAFT_256978</name>
</gene>
<protein>
    <submittedName>
        <fullName evidence="1">Uncharacterized protein</fullName>
    </submittedName>
</protein>
<evidence type="ECO:0000313" key="1">
    <source>
        <dbReference type="EMBL" id="EKM55984.1"/>
    </source>
</evidence>